<evidence type="ECO:0000313" key="7">
    <source>
        <dbReference type="Proteomes" id="UP001236723"/>
    </source>
</evidence>
<comment type="similarity">
    <text evidence="1">Belongs to the metallo-beta-lactamase superfamily.</text>
</comment>
<accession>A0ABU0DSK6</accession>
<reference evidence="6 7" key="1">
    <citation type="submission" date="2023-07" db="EMBL/GenBank/DDBJ databases">
        <title>Genomic Encyclopedia of Type Strains, Phase IV (KMG-IV): sequencing the most valuable type-strain genomes for metagenomic binning, comparative biology and taxonomic classification.</title>
        <authorList>
            <person name="Goeker M."/>
        </authorList>
    </citation>
    <scope>NUCLEOTIDE SEQUENCE [LARGE SCALE GENOMIC DNA]</scope>
    <source>
        <strain evidence="6 7">DSM 15448</strain>
    </source>
</reference>
<dbReference type="InterPro" id="IPR036866">
    <property type="entry name" value="RibonucZ/Hydroxyglut_hydro"/>
</dbReference>
<evidence type="ECO:0000259" key="5">
    <source>
        <dbReference type="SMART" id="SM00849"/>
    </source>
</evidence>
<gene>
    <name evidence="6" type="ORF">J2R98_001101</name>
</gene>
<dbReference type="RefSeq" id="WP_307066866.1">
    <property type="nucleotide sequence ID" value="NZ_JAUSUP010000001.1"/>
</dbReference>
<keyword evidence="4" id="KW-0862">Zinc</keyword>
<protein>
    <submittedName>
        <fullName evidence="6">Glyoxylase-like metal-dependent hydrolase (Beta-lactamase superfamily II)</fullName>
    </submittedName>
</protein>
<keyword evidence="3" id="KW-0378">Hydrolase</keyword>
<evidence type="ECO:0000256" key="1">
    <source>
        <dbReference type="ARBA" id="ARBA00007749"/>
    </source>
</evidence>
<evidence type="ECO:0000256" key="3">
    <source>
        <dbReference type="ARBA" id="ARBA00022801"/>
    </source>
</evidence>
<dbReference type="PANTHER" id="PTHR42978">
    <property type="entry name" value="QUORUM-QUENCHING LACTONASE YTNP-RELATED-RELATED"/>
    <property type="match status" value="1"/>
</dbReference>
<evidence type="ECO:0000256" key="4">
    <source>
        <dbReference type="ARBA" id="ARBA00022833"/>
    </source>
</evidence>
<keyword evidence="2" id="KW-0479">Metal-binding</keyword>
<dbReference type="InterPro" id="IPR051013">
    <property type="entry name" value="MBL_superfamily_lactonases"/>
</dbReference>
<dbReference type="SUPFAM" id="SSF56281">
    <property type="entry name" value="Metallo-hydrolase/oxidoreductase"/>
    <property type="match status" value="1"/>
</dbReference>
<dbReference type="Gene3D" id="3.60.15.10">
    <property type="entry name" value="Ribonuclease Z/Hydroxyacylglutathione hydrolase-like"/>
    <property type="match status" value="1"/>
</dbReference>
<keyword evidence="7" id="KW-1185">Reference proteome</keyword>
<proteinExistence type="inferred from homology"/>
<organism evidence="6 7">
    <name type="scientific">Alkalibacillus filiformis</name>
    <dbReference type="NCBI Taxonomy" id="200990"/>
    <lineage>
        <taxon>Bacteria</taxon>
        <taxon>Bacillati</taxon>
        <taxon>Bacillota</taxon>
        <taxon>Bacilli</taxon>
        <taxon>Bacillales</taxon>
        <taxon>Bacillaceae</taxon>
        <taxon>Alkalibacillus</taxon>
    </lineage>
</organism>
<dbReference type="Pfam" id="PF00753">
    <property type="entry name" value="Lactamase_B"/>
    <property type="match status" value="1"/>
</dbReference>
<dbReference type="InterPro" id="IPR001279">
    <property type="entry name" value="Metallo-B-lactamas"/>
</dbReference>
<dbReference type="PANTHER" id="PTHR42978:SF6">
    <property type="entry name" value="QUORUM-QUENCHING LACTONASE YTNP-RELATED"/>
    <property type="match status" value="1"/>
</dbReference>
<dbReference type="CDD" id="cd07728">
    <property type="entry name" value="YtnP-like_MBL-fold"/>
    <property type="match status" value="1"/>
</dbReference>
<evidence type="ECO:0000313" key="6">
    <source>
        <dbReference type="EMBL" id="MDQ0351298.1"/>
    </source>
</evidence>
<comment type="caution">
    <text evidence="6">The sequence shown here is derived from an EMBL/GenBank/DDBJ whole genome shotgun (WGS) entry which is preliminary data.</text>
</comment>
<feature type="domain" description="Metallo-beta-lactamase" evidence="5">
    <location>
        <begin position="50"/>
        <end position="258"/>
    </location>
</feature>
<name>A0ABU0DSK6_9BACI</name>
<sequence>MEQITIDQLTLTWLNGGVTHMDGGAMFGVVPKPLWSKKYPHNESNQIELRCDPILIQVNDRNILVDSGVGFGKLNEKLKRNFGVLEESHVVSSLEALNLTVHDIDTILMTHLHFDHASGLTYINDQGELASTFPNATIVTSEVEWEEMKNPNMRSKNTYWKENWEPVQHQIATFDGSYEVFPGFTMKHTGGHSNGHCVIHYDGQQESFVHMADLMPTHGHQNPLWVLAYDDYPVTSVHEKKALLDEAYEKERWFIFYHDAYYRAIRFDQEGQIEEKLERMRYEYTNE</sequence>
<dbReference type="SMART" id="SM00849">
    <property type="entry name" value="Lactamase_B"/>
    <property type="match status" value="1"/>
</dbReference>
<dbReference type="EMBL" id="JAUSUP010000001">
    <property type="protein sequence ID" value="MDQ0351298.1"/>
    <property type="molecule type" value="Genomic_DNA"/>
</dbReference>
<dbReference type="Proteomes" id="UP001236723">
    <property type="component" value="Unassembled WGS sequence"/>
</dbReference>
<evidence type="ECO:0000256" key="2">
    <source>
        <dbReference type="ARBA" id="ARBA00022723"/>
    </source>
</evidence>